<evidence type="ECO:0000313" key="2">
    <source>
        <dbReference type="EMBL" id="MDC0675500.1"/>
    </source>
</evidence>
<proteinExistence type="predicted"/>
<evidence type="ECO:0000313" key="3">
    <source>
        <dbReference type="Proteomes" id="UP001217838"/>
    </source>
</evidence>
<organism evidence="2 3">
    <name type="scientific">Nannocystis radixulma</name>
    <dbReference type="NCBI Taxonomy" id="2995305"/>
    <lineage>
        <taxon>Bacteria</taxon>
        <taxon>Pseudomonadati</taxon>
        <taxon>Myxococcota</taxon>
        <taxon>Polyangia</taxon>
        <taxon>Nannocystales</taxon>
        <taxon>Nannocystaceae</taxon>
        <taxon>Nannocystis</taxon>
    </lineage>
</organism>
<feature type="region of interest" description="Disordered" evidence="1">
    <location>
        <begin position="346"/>
        <end position="376"/>
    </location>
</feature>
<evidence type="ECO:0000256" key="1">
    <source>
        <dbReference type="SAM" id="MobiDB-lite"/>
    </source>
</evidence>
<sequence>MPVCLLLAGCIEGNTEQEQIRVVLSPLFYSGVHTPSSLKALLGSQACFHFGLMDVKEQNVLAPDAVACVDATIAGVPVHEGDCMVLDELGPLQIDFTPRAGCPFPEVADSLVTDRFEIEVVPGGELRAGFEWYIEHSALRWLTSAGELPADLIPAADEPLRLVPGVEVVFPINLIDAAGERVAWDLTQGLASESRDGGPGRELPRVEDIDSQWRVSIGPGEHSMMTFEIGGEVLPLAEVVATPAEEAASIEVVAGYFGELPFGARAIVRDGEGHVIYGAPVAWSLVEGELALGPLEGGAPPEYTVIEDGCLPPPTSAEPRRAILRAQLGALSDEFELEWTVMPPETASEEPFEPYKSCVRGTNTPDDPAGPGQDDDLGDRGCNCAATPGAGLGGWAWLLLLAFGWRRGRTAQG</sequence>
<dbReference type="Proteomes" id="UP001217838">
    <property type="component" value="Unassembled WGS sequence"/>
</dbReference>
<gene>
    <name evidence="2" type="ORF">POL58_47590</name>
</gene>
<comment type="caution">
    <text evidence="2">The sequence shown here is derived from an EMBL/GenBank/DDBJ whole genome shotgun (WGS) entry which is preliminary data.</text>
</comment>
<dbReference type="RefSeq" id="WP_272010639.1">
    <property type="nucleotide sequence ID" value="NZ_JAQNDN010000028.1"/>
</dbReference>
<keyword evidence="3" id="KW-1185">Reference proteome</keyword>
<name>A0ABT5BMV4_9BACT</name>
<protein>
    <recommendedName>
        <fullName evidence="4">MYXO-CTERM domain-containing protein</fullName>
    </recommendedName>
</protein>
<reference evidence="2 3" key="1">
    <citation type="submission" date="2022-11" db="EMBL/GenBank/DDBJ databases">
        <title>Minimal conservation of predation-associated metabolite biosynthetic gene clusters underscores biosynthetic potential of Myxococcota including descriptions for ten novel species: Archangium lansinium sp. nov., Myxococcus landrumus sp. nov., Nannocystis bai.</title>
        <authorList>
            <person name="Ahearne A."/>
            <person name="Stevens C."/>
            <person name="Dowd S."/>
        </authorList>
    </citation>
    <scope>NUCLEOTIDE SEQUENCE [LARGE SCALE GENOMIC DNA]</scope>
    <source>
        <strain evidence="2 3">NCELM</strain>
    </source>
</reference>
<dbReference type="EMBL" id="JAQNDN010000028">
    <property type="protein sequence ID" value="MDC0675500.1"/>
    <property type="molecule type" value="Genomic_DNA"/>
</dbReference>
<evidence type="ECO:0008006" key="4">
    <source>
        <dbReference type="Google" id="ProtNLM"/>
    </source>
</evidence>
<accession>A0ABT5BMV4</accession>